<dbReference type="AlphaFoldDB" id="A0A813MVW8"/>
<gene>
    <name evidence="2" type="ORF">OXX778_LOCUS2826</name>
</gene>
<protein>
    <submittedName>
        <fullName evidence="2">Uncharacterized protein</fullName>
    </submittedName>
</protein>
<comment type="caution">
    <text evidence="2">The sequence shown here is derived from an EMBL/GenBank/DDBJ whole genome shotgun (WGS) entry which is preliminary data.</text>
</comment>
<sequence>MNRLIISLYLMLIFVLIKYGSSKPIVKEVLIRDETELNNANSKTNNNNLEDFILDRYLANRADFLKGLKLLRILDSFKQSPQIDSAENEKLMIEDDGNELKSKIGVHFNQKRRTFFVGK</sequence>
<feature type="signal peptide" evidence="1">
    <location>
        <begin position="1"/>
        <end position="22"/>
    </location>
</feature>
<keyword evidence="3" id="KW-1185">Reference proteome</keyword>
<reference evidence="2" key="1">
    <citation type="submission" date="2021-02" db="EMBL/GenBank/DDBJ databases">
        <authorList>
            <person name="Nowell W R."/>
        </authorList>
    </citation>
    <scope>NUCLEOTIDE SEQUENCE</scope>
    <source>
        <strain evidence="2">Ploen Becks lab</strain>
    </source>
</reference>
<proteinExistence type="predicted"/>
<dbReference type="Proteomes" id="UP000663879">
    <property type="component" value="Unassembled WGS sequence"/>
</dbReference>
<organism evidence="2 3">
    <name type="scientific">Brachionus calyciflorus</name>
    <dbReference type="NCBI Taxonomy" id="104777"/>
    <lineage>
        <taxon>Eukaryota</taxon>
        <taxon>Metazoa</taxon>
        <taxon>Spiralia</taxon>
        <taxon>Gnathifera</taxon>
        <taxon>Rotifera</taxon>
        <taxon>Eurotatoria</taxon>
        <taxon>Monogononta</taxon>
        <taxon>Pseudotrocha</taxon>
        <taxon>Ploima</taxon>
        <taxon>Brachionidae</taxon>
        <taxon>Brachionus</taxon>
    </lineage>
</organism>
<evidence type="ECO:0000256" key="1">
    <source>
        <dbReference type="SAM" id="SignalP"/>
    </source>
</evidence>
<evidence type="ECO:0000313" key="2">
    <source>
        <dbReference type="EMBL" id="CAF0730771.1"/>
    </source>
</evidence>
<evidence type="ECO:0000313" key="3">
    <source>
        <dbReference type="Proteomes" id="UP000663879"/>
    </source>
</evidence>
<accession>A0A813MVW8</accession>
<feature type="chain" id="PRO_5032920987" evidence="1">
    <location>
        <begin position="23"/>
        <end position="119"/>
    </location>
</feature>
<name>A0A813MVW8_9BILA</name>
<keyword evidence="1" id="KW-0732">Signal</keyword>
<dbReference type="EMBL" id="CAJNOC010000232">
    <property type="protein sequence ID" value="CAF0730771.1"/>
    <property type="molecule type" value="Genomic_DNA"/>
</dbReference>